<protein>
    <recommendedName>
        <fullName evidence="2">non-specific serine/threonine protein kinase</fullName>
        <ecNumber evidence="2">2.7.11.1</ecNumber>
    </recommendedName>
</protein>
<keyword evidence="9" id="KW-0472">Membrane</keyword>
<dbReference type="Gene3D" id="1.10.510.10">
    <property type="entry name" value="Transferase(Phosphotransferase) domain 1"/>
    <property type="match status" value="1"/>
</dbReference>
<keyword evidence="5" id="KW-0812">Transmembrane</keyword>
<dbReference type="PANTHER" id="PTHR47982">
    <property type="entry name" value="PROLINE-RICH RECEPTOR-LIKE PROTEIN KINASE PERK4"/>
    <property type="match status" value="1"/>
</dbReference>
<evidence type="ECO:0000259" key="12">
    <source>
        <dbReference type="PROSITE" id="PS50011"/>
    </source>
</evidence>
<evidence type="ECO:0000256" key="11">
    <source>
        <dbReference type="ARBA" id="ARBA00048679"/>
    </source>
</evidence>
<dbReference type="EMBL" id="FJ061313">
    <property type="protein sequence ID" value="AFG52153.1"/>
    <property type="molecule type" value="Genomic_DNA"/>
</dbReference>
<evidence type="ECO:0000313" key="16">
    <source>
        <dbReference type="EMBL" id="AFG52164.1"/>
    </source>
</evidence>
<dbReference type="InterPro" id="IPR011009">
    <property type="entry name" value="Kinase-like_dom_sf"/>
</dbReference>
<accession>H9VQW2</accession>
<name>H9VQW2_PINTA</name>
<proteinExistence type="predicted"/>
<evidence type="ECO:0000313" key="14">
    <source>
        <dbReference type="EMBL" id="AFG52155.1"/>
    </source>
</evidence>
<evidence type="ECO:0000256" key="10">
    <source>
        <dbReference type="ARBA" id="ARBA00047899"/>
    </source>
</evidence>
<evidence type="ECO:0000256" key="3">
    <source>
        <dbReference type="ARBA" id="ARBA00022527"/>
    </source>
</evidence>
<dbReference type="GO" id="GO:0005524">
    <property type="term" value="F:ATP binding"/>
    <property type="evidence" value="ECO:0007669"/>
    <property type="project" value="UniProtKB-KW"/>
</dbReference>
<organism evidence="14">
    <name type="scientific">Pinus taeda</name>
    <name type="common">Loblolly pine</name>
    <dbReference type="NCBI Taxonomy" id="3352"/>
    <lineage>
        <taxon>Eukaryota</taxon>
        <taxon>Viridiplantae</taxon>
        <taxon>Streptophyta</taxon>
        <taxon>Embryophyta</taxon>
        <taxon>Tracheophyta</taxon>
        <taxon>Spermatophyta</taxon>
        <taxon>Pinopsida</taxon>
        <taxon>Pinidae</taxon>
        <taxon>Conifers I</taxon>
        <taxon>Pinales</taxon>
        <taxon>Pinaceae</taxon>
        <taxon>Pinus</taxon>
        <taxon>Pinus subgen. Pinus</taxon>
    </lineage>
</organism>
<dbReference type="SUPFAM" id="SSF56112">
    <property type="entry name" value="Protein kinase-like (PK-like)"/>
    <property type="match status" value="1"/>
</dbReference>
<comment type="subcellular location">
    <subcellularLocation>
        <location evidence="1">Cell membrane</location>
        <topology evidence="1">Single-pass membrane protein</topology>
    </subcellularLocation>
</comment>
<keyword evidence="3" id="KW-0418">Kinase</keyword>
<dbReference type="Pfam" id="PF00069">
    <property type="entry name" value="Pkinase"/>
    <property type="match status" value="1"/>
</dbReference>
<comment type="catalytic activity">
    <reaction evidence="11">
        <text>L-seryl-[protein] + ATP = O-phospho-L-seryl-[protein] + ADP + H(+)</text>
        <dbReference type="Rhea" id="RHEA:17989"/>
        <dbReference type="Rhea" id="RHEA-COMP:9863"/>
        <dbReference type="Rhea" id="RHEA-COMP:11604"/>
        <dbReference type="ChEBI" id="CHEBI:15378"/>
        <dbReference type="ChEBI" id="CHEBI:29999"/>
        <dbReference type="ChEBI" id="CHEBI:30616"/>
        <dbReference type="ChEBI" id="CHEBI:83421"/>
        <dbReference type="ChEBI" id="CHEBI:456216"/>
        <dbReference type="EC" id="2.7.11.1"/>
    </reaction>
</comment>
<dbReference type="InterPro" id="IPR008271">
    <property type="entry name" value="Ser/Thr_kinase_AS"/>
</dbReference>
<dbReference type="EMBL" id="FJ061316">
    <property type="protein sequence ID" value="AFG52159.1"/>
    <property type="molecule type" value="Genomic_DNA"/>
</dbReference>
<evidence type="ECO:0000256" key="4">
    <source>
        <dbReference type="ARBA" id="ARBA00022679"/>
    </source>
</evidence>
<keyword evidence="3" id="KW-0723">Serine/threonine-protein kinase</keyword>
<keyword evidence="7" id="KW-0067">ATP-binding</keyword>
<evidence type="ECO:0000256" key="2">
    <source>
        <dbReference type="ARBA" id="ARBA00012513"/>
    </source>
</evidence>
<dbReference type="EC" id="2.7.11.1" evidence="2"/>
<feature type="non-terminal residue" evidence="14">
    <location>
        <position position="144"/>
    </location>
</feature>
<evidence type="ECO:0000256" key="6">
    <source>
        <dbReference type="ARBA" id="ARBA00022741"/>
    </source>
</evidence>
<keyword evidence="8" id="KW-1133">Transmembrane helix</keyword>
<keyword evidence="4" id="KW-0808">Transferase</keyword>
<feature type="domain" description="Protein kinase" evidence="12">
    <location>
        <begin position="1"/>
        <end position="144"/>
    </location>
</feature>
<dbReference type="PROSITE" id="PS50011">
    <property type="entry name" value="PROTEIN_KINASE_DOM"/>
    <property type="match status" value="1"/>
</dbReference>
<evidence type="ECO:0000256" key="1">
    <source>
        <dbReference type="ARBA" id="ARBA00004162"/>
    </source>
</evidence>
<sequence>HLHHFPEGAIVHRDIKPTNILLNESGQAKLSDFGVSKLIAPDFSHASTEIKGTTGYLDPEYFTVGKLTDASDVYSFGIVLLELISGQRAVIATPSGGAESIVYMAHVFMNGQDPDVRNLVDPRIAAAVEARDLESIKMVLDIAY</sequence>
<dbReference type="EMBL" id="FJ061314">
    <property type="protein sequence ID" value="AFG52164.1"/>
    <property type="molecule type" value="Genomic_DNA"/>
</dbReference>
<evidence type="ECO:0000256" key="7">
    <source>
        <dbReference type="ARBA" id="ARBA00022840"/>
    </source>
</evidence>
<dbReference type="GO" id="GO:0005886">
    <property type="term" value="C:plasma membrane"/>
    <property type="evidence" value="ECO:0007669"/>
    <property type="project" value="UniProtKB-SubCell"/>
</dbReference>
<dbReference type="AlphaFoldDB" id="H9VQW2"/>
<evidence type="ECO:0000256" key="5">
    <source>
        <dbReference type="ARBA" id="ARBA00022692"/>
    </source>
</evidence>
<evidence type="ECO:0000313" key="15">
    <source>
        <dbReference type="EMBL" id="AFG52159.1"/>
    </source>
</evidence>
<dbReference type="PROSITE" id="PS00108">
    <property type="entry name" value="PROTEIN_KINASE_ST"/>
    <property type="match status" value="1"/>
</dbReference>
<evidence type="ECO:0000313" key="13">
    <source>
        <dbReference type="EMBL" id="AFG52153.1"/>
    </source>
</evidence>
<dbReference type="EMBL" id="FJ061328">
    <property type="protein sequence ID" value="AFG52155.1"/>
    <property type="molecule type" value="Genomic_DNA"/>
</dbReference>
<dbReference type="PANTHER" id="PTHR47982:SF57">
    <property type="entry name" value="PROTEIN KINASE DOMAIN-CONTAINING PROTEIN"/>
    <property type="match status" value="1"/>
</dbReference>
<comment type="catalytic activity">
    <reaction evidence="10">
        <text>L-threonyl-[protein] + ATP = O-phospho-L-threonyl-[protein] + ADP + H(+)</text>
        <dbReference type="Rhea" id="RHEA:46608"/>
        <dbReference type="Rhea" id="RHEA-COMP:11060"/>
        <dbReference type="Rhea" id="RHEA-COMP:11605"/>
        <dbReference type="ChEBI" id="CHEBI:15378"/>
        <dbReference type="ChEBI" id="CHEBI:30013"/>
        <dbReference type="ChEBI" id="CHEBI:30616"/>
        <dbReference type="ChEBI" id="CHEBI:61977"/>
        <dbReference type="ChEBI" id="CHEBI:456216"/>
        <dbReference type="EC" id="2.7.11.1"/>
    </reaction>
</comment>
<dbReference type="InterPro" id="IPR000719">
    <property type="entry name" value="Prot_kinase_dom"/>
</dbReference>
<gene>
    <name evidence="14" type="ORF">0_17082_01</name>
</gene>
<evidence type="ECO:0000256" key="8">
    <source>
        <dbReference type="ARBA" id="ARBA00022989"/>
    </source>
</evidence>
<dbReference type="InterPro" id="IPR047117">
    <property type="entry name" value="PERK1-13-like"/>
</dbReference>
<feature type="non-terminal residue" evidence="14">
    <location>
        <position position="1"/>
    </location>
</feature>
<keyword evidence="6" id="KW-0547">Nucleotide-binding</keyword>
<dbReference type="GO" id="GO:0004674">
    <property type="term" value="F:protein serine/threonine kinase activity"/>
    <property type="evidence" value="ECO:0007669"/>
    <property type="project" value="UniProtKB-EC"/>
</dbReference>
<evidence type="ECO:0000256" key="9">
    <source>
        <dbReference type="ARBA" id="ARBA00023136"/>
    </source>
</evidence>
<reference evidence="14" key="1">
    <citation type="submission" date="2008-08" db="EMBL/GenBank/DDBJ databases">
        <title>Nucleotide Diversity and Divergence in the Loblolly Pine Gene Space.</title>
        <authorList>
            <person name="Neale D.B."/>
            <person name="Wegrzyn J.L."/>
            <person name="Lee J.M."/>
            <person name="Eckert A.J."/>
            <person name="Liechty J.D."/>
            <person name="Stevens K.A."/>
            <person name="Langley C.H."/>
        </authorList>
    </citation>
    <scope>NUCLEOTIDE SEQUENCE</scope>
    <source>
        <strain evidence="13">4578</strain>
        <strain evidence="15">4579</strain>
        <strain evidence="16">4589</strain>
        <strain evidence="14">4591</strain>
        <tissue evidence="14">Megagametophyte</tissue>
    </source>
</reference>